<keyword evidence="6 11" id="KW-0175">Coiled coil</keyword>
<evidence type="ECO:0000256" key="5">
    <source>
        <dbReference type="ARBA" id="ARBA00022838"/>
    </source>
</evidence>
<dbReference type="CDD" id="cd11565">
    <property type="entry name" value="RWD_Spc24"/>
    <property type="match status" value="1"/>
</dbReference>
<reference evidence="12 13" key="1">
    <citation type="submission" date="2018-06" db="EMBL/GenBank/DDBJ databases">
        <title>Whole genome sequencing of Candida tropicalis (genome annotated by CSBL at Korea University).</title>
        <authorList>
            <person name="Ahn J."/>
        </authorList>
    </citation>
    <scope>NUCLEOTIDE SEQUENCE [LARGE SCALE GENOMIC DNA]</scope>
    <source>
        <strain evidence="12 13">ATCC 20962</strain>
    </source>
</reference>
<keyword evidence="3 10" id="KW-0132">Cell division</keyword>
<evidence type="ECO:0000256" key="8">
    <source>
        <dbReference type="ARBA" id="ARBA00023306"/>
    </source>
</evidence>
<keyword evidence="13" id="KW-1185">Reference proteome</keyword>
<dbReference type="GO" id="GO:0031262">
    <property type="term" value="C:Ndc80 complex"/>
    <property type="evidence" value="ECO:0007669"/>
    <property type="project" value="TreeGrafter"/>
</dbReference>
<evidence type="ECO:0000256" key="6">
    <source>
        <dbReference type="ARBA" id="ARBA00023054"/>
    </source>
</evidence>
<gene>
    <name evidence="12" type="primary">SPC24_1</name>
    <name evidence="12" type="ORF">Cantr_03690</name>
</gene>
<comment type="subcellular location">
    <subcellularLocation>
        <location evidence="10">Nucleus</location>
    </subcellularLocation>
    <subcellularLocation>
        <location evidence="10">Chromosome</location>
        <location evidence="10">Centromere</location>
        <location evidence="10">Kinetochore</location>
    </subcellularLocation>
</comment>
<comment type="subunit">
    <text evidence="10">Component of the NDC80 complex.</text>
</comment>
<protein>
    <recommendedName>
        <fullName evidence="10">Kinetochore protein Spc24</fullName>
    </recommendedName>
</protein>
<dbReference type="Pfam" id="PF08286">
    <property type="entry name" value="Spc24"/>
    <property type="match status" value="1"/>
</dbReference>
<evidence type="ECO:0000313" key="12">
    <source>
        <dbReference type="EMBL" id="RCK54717.1"/>
    </source>
</evidence>
<dbReference type="PANTHER" id="PTHR22142:SF2">
    <property type="entry name" value="KINETOCHORE PROTEIN SPC24"/>
    <property type="match status" value="1"/>
</dbReference>
<keyword evidence="4 10" id="KW-0498">Mitosis</keyword>
<keyword evidence="7 10" id="KW-0539">Nucleus</keyword>
<keyword evidence="8 10" id="KW-0131">Cell cycle</keyword>
<sequence>MTSLEKLNKITSEINIQDELQMLEEINNSIKNLEHIRKSKVAELTTKTTDLTDQINQITKEINLLNQITDETYKKLSIPSTGAVRKSSNVFSAILMKKQELDNLKVEIIKESQALNTSISNLTIEERRLAVELQEVTDKISKVQEEFENSASMAEQDPALLRISLMRRLGIELTSDDKDGGDTVLITNSTNNKRDILKVEPKLSDFFISNYIWDKL</sequence>
<keyword evidence="2 10" id="KW-0158">Chromosome</keyword>
<dbReference type="Proteomes" id="UP000253472">
    <property type="component" value="Unassembled WGS sequence"/>
</dbReference>
<evidence type="ECO:0000256" key="4">
    <source>
        <dbReference type="ARBA" id="ARBA00022776"/>
    </source>
</evidence>
<dbReference type="InterPro" id="IPR038066">
    <property type="entry name" value="Spc24_Fungi_globular_sf"/>
</dbReference>
<dbReference type="GO" id="GO:0051301">
    <property type="term" value="P:cell division"/>
    <property type="evidence" value="ECO:0007669"/>
    <property type="project" value="UniProtKB-UniRule"/>
</dbReference>
<name>A0A367XM36_9ASCO</name>
<dbReference type="GO" id="GO:0007059">
    <property type="term" value="P:chromosome segregation"/>
    <property type="evidence" value="ECO:0007669"/>
    <property type="project" value="TreeGrafter"/>
</dbReference>
<keyword evidence="5 10" id="KW-0995">Kinetochore</keyword>
<organism evidence="12 13">
    <name type="scientific">Candida viswanathii</name>
    <dbReference type="NCBI Taxonomy" id="5486"/>
    <lineage>
        <taxon>Eukaryota</taxon>
        <taxon>Fungi</taxon>
        <taxon>Dikarya</taxon>
        <taxon>Ascomycota</taxon>
        <taxon>Saccharomycotina</taxon>
        <taxon>Pichiomycetes</taxon>
        <taxon>Debaryomycetaceae</taxon>
        <taxon>Candida/Lodderomyces clade</taxon>
        <taxon>Candida</taxon>
    </lineage>
</organism>
<comment type="similarity">
    <text evidence="1 10">Belongs to the SPC24 family.</text>
</comment>
<comment type="caution">
    <text evidence="12">The sequence shown here is derived from an EMBL/GenBank/DDBJ whole genome shotgun (WGS) entry which is preliminary data.</text>
</comment>
<dbReference type="GO" id="GO:0005634">
    <property type="term" value="C:nucleus"/>
    <property type="evidence" value="ECO:0007669"/>
    <property type="project" value="UniProtKB-SubCell"/>
</dbReference>
<evidence type="ECO:0000313" key="13">
    <source>
        <dbReference type="Proteomes" id="UP000253472"/>
    </source>
</evidence>
<dbReference type="Gene3D" id="3.30.160.430">
    <property type="match status" value="1"/>
</dbReference>
<dbReference type="SUPFAM" id="SSF143026">
    <property type="entry name" value="Kinetochore globular domain"/>
    <property type="match status" value="1"/>
</dbReference>
<evidence type="ECO:0000256" key="1">
    <source>
        <dbReference type="ARBA" id="ARBA00007804"/>
    </source>
</evidence>
<dbReference type="STRING" id="5486.A0A367XM36"/>
<evidence type="ECO:0000256" key="11">
    <source>
        <dbReference type="SAM" id="Coils"/>
    </source>
</evidence>
<dbReference type="PANTHER" id="PTHR22142">
    <property type="match status" value="1"/>
</dbReference>
<keyword evidence="9 10" id="KW-0137">Centromere</keyword>
<evidence type="ECO:0000256" key="7">
    <source>
        <dbReference type="ARBA" id="ARBA00023242"/>
    </source>
</evidence>
<dbReference type="GO" id="GO:0008017">
    <property type="term" value="F:microtubule binding"/>
    <property type="evidence" value="ECO:0007669"/>
    <property type="project" value="TreeGrafter"/>
</dbReference>
<dbReference type="OrthoDB" id="3344830at2759"/>
<dbReference type="AlphaFoldDB" id="A0A367XM36"/>
<accession>A0A367XM36</accession>
<feature type="coiled-coil region" evidence="11">
    <location>
        <begin position="16"/>
        <end position="61"/>
    </location>
</feature>
<comment type="function">
    <text evidence="10">Acts as a component of the essential kinetochore-associated NDC80 complex, which is required for chromosome segregation and spindle checkpoint activity.</text>
</comment>
<dbReference type="InterPro" id="IPR013252">
    <property type="entry name" value="Ndc80_Spc24"/>
</dbReference>
<proteinExistence type="inferred from homology"/>
<dbReference type="EMBL" id="QLNQ01000030">
    <property type="protein sequence ID" value="RCK54717.1"/>
    <property type="molecule type" value="Genomic_DNA"/>
</dbReference>
<evidence type="ECO:0000256" key="9">
    <source>
        <dbReference type="ARBA" id="ARBA00023328"/>
    </source>
</evidence>
<evidence type="ECO:0000256" key="2">
    <source>
        <dbReference type="ARBA" id="ARBA00022454"/>
    </source>
</evidence>
<evidence type="ECO:0000256" key="10">
    <source>
        <dbReference type="RuleBase" id="RU368011"/>
    </source>
</evidence>
<evidence type="ECO:0000256" key="3">
    <source>
        <dbReference type="ARBA" id="ARBA00022618"/>
    </source>
</evidence>